<evidence type="ECO:0000256" key="3">
    <source>
        <dbReference type="ARBA" id="ARBA00022801"/>
    </source>
</evidence>
<dbReference type="NCBIfam" id="NF002003">
    <property type="entry name" value="PRK00802.1-3"/>
    <property type="match status" value="1"/>
</dbReference>
<accession>A0A6N7W1J6</accession>
<dbReference type="GO" id="GO:0003677">
    <property type="term" value="F:DNA binding"/>
    <property type="evidence" value="ECO:0007669"/>
    <property type="project" value="InterPro"/>
</dbReference>
<gene>
    <name evidence="6" type="ORF">FYJ24_00455</name>
</gene>
<dbReference type="AlphaFoldDB" id="A0A6N7W1J6"/>
<evidence type="ECO:0000256" key="2">
    <source>
        <dbReference type="ARBA" id="ARBA00022763"/>
    </source>
</evidence>
<dbReference type="Proteomes" id="UP000470875">
    <property type="component" value="Unassembled WGS sequence"/>
</dbReference>
<reference evidence="6 7" key="1">
    <citation type="submission" date="2019-08" db="EMBL/GenBank/DDBJ databases">
        <title>In-depth cultivation of the pig gut microbiome towards novel bacterial diversity and tailored functional studies.</title>
        <authorList>
            <person name="Wylensek D."/>
            <person name="Hitch T.C.A."/>
            <person name="Clavel T."/>
        </authorList>
    </citation>
    <scope>NUCLEOTIDE SEQUENCE [LARGE SCALE GENOMIC DNA]</scope>
    <source>
        <strain evidence="6 7">WB03_NA08</strain>
    </source>
</reference>
<dbReference type="CDD" id="cd00540">
    <property type="entry name" value="AAG"/>
    <property type="match status" value="1"/>
</dbReference>
<dbReference type="InterPro" id="IPR003180">
    <property type="entry name" value="MPG"/>
</dbReference>
<evidence type="ECO:0000256" key="5">
    <source>
        <dbReference type="HAMAP-Rule" id="MF_00527"/>
    </source>
</evidence>
<keyword evidence="7" id="KW-1185">Reference proteome</keyword>
<dbReference type="InterPro" id="IPR036995">
    <property type="entry name" value="MPG_sf"/>
</dbReference>
<protein>
    <recommendedName>
        <fullName evidence="5">Putative 3-methyladenine DNA glycosylase</fullName>
        <ecNumber evidence="5">3.2.2.-</ecNumber>
    </recommendedName>
</protein>
<keyword evidence="3 5" id="KW-0378">Hydrolase</keyword>
<sequence length="194" mass="21532">MPCGKFLVQYVVSLPKPLLRSFYQRDTLQVARSLIGCVLHYGALSGVITETEGYLGPNDDAAHSAKGRTPRTEVLFGPAGYSYVYLIYGMWNCLNVVTEGEGEAVLIRAVEPLSGVDLMRERRGRHPLADGPGKLCQAFGITRTDSGRDITCGDLYISERIEDMPIEATPRIGIDYATRCKDELWRFVGQPTRK</sequence>
<name>A0A6N7W1J6_9ACTO</name>
<organism evidence="6 7">
    <name type="scientific">Scrofimicrobium canadense</name>
    <dbReference type="NCBI Taxonomy" id="2652290"/>
    <lineage>
        <taxon>Bacteria</taxon>
        <taxon>Bacillati</taxon>
        <taxon>Actinomycetota</taxon>
        <taxon>Actinomycetes</taxon>
        <taxon>Actinomycetales</taxon>
        <taxon>Actinomycetaceae</taxon>
        <taxon>Scrofimicrobium</taxon>
    </lineage>
</organism>
<keyword evidence="6" id="KW-0326">Glycosidase</keyword>
<evidence type="ECO:0000313" key="6">
    <source>
        <dbReference type="EMBL" id="MSS83261.1"/>
    </source>
</evidence>
<comment type="similarity">
    <text evidence="1 5">Belongs to the DNA glycosylase MPG family.</text>
</comment>
<dbReference type="NCBIfam" id="TIGR00567">
    <property type="entry name" value="3mg"/>
    <property type="match status" value="1"/>
</dbReference>
<dbReference type="InterPro" id="IPR011034">
    <property type="entry name" value="Formyl_transferase-like_C_sf"/>
</dbReference>
<evidence type="ECO:0000256" key="1">
    <source>
        <dbReference type="ARBA" id="ARBA00009232"/>
    </source>
</evidence>
<keyword evidence="4 5" id="KW-0234">DNA repair</keyword>
<dbReference type="RefSeq" id="WP_154542898.1">
    <property type="nucleotide sequence ID" value="NZ_VULO01000001.1"/>
</dbReference>
<dbReference type="SUPFAM" id="SSF50486">
    <property type="entry name" value="FMT C-terminal domain-like"/>
    <property type="match status" value="1"/>
</dbReference>
<dbReference type="FunFam" id="3.10.300.10:FF:000001">
    <property type="entry name" value="Putative 3-methyladenine DNA glycosylase"/>
    <property type="match status" value="1"/>
</dbReference>
<dbReference type="GO" id="GO:0003905">
    <property type="term" value="F:alkylbase DNA N-glycosylase activity"/>
    <property type="evidence" value="ECO:0007669"/>
    <property type="project" value="InterPro"/>
</dbReference>
<dbReference type="EC" id="3.2.2.-" evidence="5"/>
<proteinExistence type="inferred from homology"/>
<evidence type="ECO:0000256" key="4">
    <source>
        <dbReference type="ARBA" id="ARBA00023204"/>
    </source>
</evidence>
<dbReference type="PANTHER" id="PTHR10429:SF0">
    <property type="entry name" value="DNA-3-METHYLADENINE GLYCOSYLASE"/>
    <property type="match status" value="1"/>
</dbReference>
<dbReference type="GO" id="GO:0006284">
    <property type="term" value="P:base-excision repair"/>
    <property type="evidence" value="ECO:0007669"/>
    <property type="project" value="InterPro"/>
</dbReference>
<dbReference type="Gene3D" id="3.10.300.10">
    <property type="entry name" value="Methylpurine-DNA glycosylase (MPG)"/>
    <property type="match status" value="1"/>
</dbReference>
<dbReference type="EMBL" id="VULO01000001">
    <property type="protein sequence ID" value="MSS83261.1"/>
    <property type="molecule type" value="Genomic_DNA"/>
</dbReference>
<dbReference type="PANTHER" id="PTHR10429">
    <property type="entry name" value="DNA-3-METHYLADENINE GLYCOSYLASE"/>
    <property type="match status" value="1"/>
</dbReference>
<dbReference type="HAMAP" id="MF_00527">
    <property type="entry name" value="3MGH"/>
    <property type="match status" value="1"/>
</dbReference>
<comment type="caution">
    <text evidence="6">The sequence shown here is derived from an EMBL/GenBank/DDBJ whole genome shotgun (WGS) entry which is preliminary data.</text>
</comment>
<evidence type="ECO:0000313" key="7">
    <source>
        <dbReference type="Proteomes" id="UP000470875"/>
    </source>
</evidence>
<dbReference type="Pfam" id="PF02245">
    <property type="entry name" value="Pur_DNA_glyco"/>
    <property type="match status" value="1"/>
</dbReference>
<keyword evidence="2 5" id="KW-0227">DNA damage</keyword>